<dbReference type="Gene3D" id="1.10.260.40">
    <property type="entry name" value="lambda repressor-like DNA-binding domains"/>
    <property type="match status" value="1"/>
</dbReference>
<dbReference type="InterPro" id="IPR001387">
    <property type="entry name" value="Cro/C1-type_HTH"/>
</dbReference>
<dbReference type="InterPro" id="IPR010982">
    <property type="entry name" value="Lambda_DNA-bd_dom_sf"/>
</dbReference>
<comment type="caution">
    <text evidence="2">The sequence shown here is derived from an EMBL/GenBank/DDBJ whole genome shotgun (WGS) entry which is preliminary data.</text>
</comment>
<evidence type="ECO:0000259" key="1">
    <source>
        <dbReference type="PROSITE" id="PS50943"/>
    </source>
</evidence>
<dbReference type="RefSeq" id="WP_112089987.1">
    <property type="nucleotide sequence ID" value="NZ_JAEKBY010000002.1"/>
</dbReference>
<evidence type="ECO:0000313" key="2">
    <source>
        <dbReference type="EMBL" id="RAW60764.1"/>
    </source>
</evidence>
<accession>A0A329UII0</accession>
<dbReference type="PROSITE" id="PS50943">
    <property type="entry name" value="HTH_CROC1"/>
    <property type="match status" value="1"/>
</dbReference>
<reference evidence="2 3" key="1">
    <citation type="submission" date="2018-02" db="EMBL/GenBank/DDBJ databases">
        <title>Complete genome sequencing of Faecalibacterium prausnitzii strains isolated from the human gut.</title>
        <authorList>
            <person name="Fitzgerald B.C."/>
            <person name="Shkoporov A.N."/>
            <person name="Ross P.R."/>
            <person name="Hill C."/>
        </authorList>
    </citation>
    <scope>NUCLEOTIDE SEQUENCE [LARGE SCALE GENOMIC DNA]</scope>
    <source>
        <strain evidence="2 3">APC923/51-1</strain>
    </source>
</reference>
<organism evidence="2 3">
    <name type="scientific">Faecalibacterium prausnitzii</name>
    <dbReference type="NCBI Taxonomy" id="853"/>
    <lineage>
        <taxon>Bacteria</taxon>
        <taxon>Bacillati</taxon>
        <taxon>Bacillota</taxon>
        <taxon>Clostridia</taxon>
        <taxon>Eubacteriales</taxon>
        <taxon>Oscillospiraceae</taxon>
        <taxon>Faecalibacterium</taxon>
    </lineage>
</organism>
<name>A0A329UII0_9FIRM</name>
<dbReference type="Pfam" id="PF01381">
    <property type="entry name" value="HTH_3"/>
    <property type="match status" value="1"/>
</dbReference>
<protein>
    <submittedName>
        <fullName evidence="2">XRE family transcriptional regulator</fullName>
    </submittedName>
</protein>
<dbReference type="SUPFAM" id="SSF47413">
    <property type="entry name" value="lambda repressor-like DNA-binding domains"/>
    <property type="match status" value="1"/>
</dbReference>
<dbReference type="AlphaFoldDB" id="A0A329UII0"/>
<gene>
    <name evidence="2" type="ORF">C4N24_01260</name>
</gene>
<dbReference type="EMBL" id="PRLD01000001">
    <property type="protein sequence ID" value="RAW60764.1"/>
    <property type="molecule type" value="Genomic_DNA"/>
</dbReference>
<feature type="domain" description="HTH cro/C1-type" evidence="1">
    <location>
        <begin position="13"/>
        <end position="68"/>
    </location>
</feature>
<dbReference type="Proteomes" id="UP000251281">
    <property type="component" value="Unassembled WGS sequence"/>
</dbReference>
<dbReference type="GO" id="GO:0003677">
    <property type="term" value="F:DNA binding"/>
    <property type="evidence" value="ECO:0007669"/>
    <property type="project" value="InterPro"/>
</dbReference>
<proteinExistence type="predicted"/>
<sequence length="70" mass="7667">MKKTTMPDWCVAVKKAMIDHDDMTVTELAKETGFSRSHISQVVNGVLVPSENVQGAIEKCLNISGVAYRS</sequence>
<dbReference type="CDD" id="cd00093">
    <property type="entry name" value="HTH_XRE"/>
    <property type="match status" value="1"/>
</dbReference>
<evidence type="ECO:0000313" key="3">
    <source>
        <dbReference type="Proteomes" id="UP000251281"/>
    </source>
</evidence>